<dbReference type="SUPFAM" id="SSF64288">
    <property type="entry name" value="Chorismate lyase-like"/>
    <property type="match status" value="1"/>
</dbReference>
<keyword evidence="1" id="KW-0934">Plastid</keyword>
<name>A0A1Z1MSA4_9FLOR</name>
<proteinExistence type="predicted"/>
<dbReference type="Pfam" id="PF01947">
    <property type="entry name" value="Rv2949c-like"/>
    <property type="match status" value="1"/>
</dbReference>
<dbReference type="InterPro" id="IPR002800">
    <property type="entry name" value="Rv2949c-like"/>
</dbReference>
<evidence type="ECO:0000313" key="1">
    <source>
        <dbReference type="EMBL" id="ARW68651.1"/>
    </source>
</evidence>
<geneLocation type="chloroplast" evidence="1"/>
<reference evidence="1" key="1">
    <citation type="journal article" date="2017" name="J. Phycol.">
        <title>Analysis of chloroplast genomes and a supermatrix inform reclassification of the Rhodomelaceae (Rhodophyta).</title>
        <authorList>
            <person name="Diaz-Tapia P."/>
            <person name="Maggs C.A."/>
            <person name="West J.A."/>
            <person name="Verbruggen H."/>
        </authorList>
    </citation>
    <scope>NUCLEOTIDE SEQUENCE</scope>
    <source>
        <strain evidence="1">PD1686</strain>
    </source>
</reference>
<dbReference type="AlphaFoldDB" id="A0A1Z1MSA4"/>
<organism evidence="1">
    <name type="scientific">Palisada sp</name>
    <dbReference type="NCBI Taxonomy" id="1955416"/>
    <lineage>
        <taxon>Eukaryota</taxon>
        <taxon>Rhodophyta</taxon>
        <taxon>Florideophyceae</taxon>
        <taxon>Rhodymeniophycidae</taxon>
        <taxon>Ceramiales</taxon>
        <taxon>Rhodomelaceae</taxon>
        <taxon>Laurencieae</taxon>
        <taxon>Palisada</taxon>
    </lineage>
</organism>
<dbReference type="InterPro" id="IPR028978">
    <property type="entry name" value="Chorismate_lyase_/UTRA_dom_sf"/>
</dbReference>
<sequence length="175" mass="21097">MNFYIYTFHKFYPTFVLDINKLKKCKSLLSYINTVETQVGSISLGSLTRYFKYLTSQKIYINKLQIKNYELVLESRKIRCIWINKYLYSQLTLARSLWITIRTKTHQFGKLSLLPIGISVINEKMDIHRVTHEIYYGYCKKIELLTQNTKSTFGRKCTLYYKNRYYITIQEFFHI</sequence>
<gene>
    <name evidence="1" type="primary">ycf21</name>
</gene>
<protein>
    <submittedName>
        <fullName evidence="1">Uncharacterized protein</fullName>
    </submittedName>
</protein>
<dbReference type="Gene3D" id="3.40.1410.10">
    <property type="entry name" value="Chorismate lyase-like"/>
    <property type="match status" value="1"/>
</dbReference>
<accession>A0A1Z1MSA4</accession>
<keyword evidence="1" id="KW-0150">Chloroplast</keyword>
<dbReference type="EMBL" id="MF101453">
    <property type="protein sequence ID" value="ARW68651.1"/>
    <property type="molecule type" value="Genomic_DNA"/>
</dbReference>